<reference evidence="1 2" key="1">
    <citation type="submission" date="2019-09" db="EMBL/GenBank/DDBJ databases">
        <title>Draft genome sequencing and comparative genomics of hatchery-associated Vibrios.</title>
        <authorList>
            <person name="Kehlet-Delgado H."/>
            <person name="Mueller R.S."/>
        </authorList>
    </citation>
    <scope>NUCLEOTIDE SEQUENCE [LARGE SCALE GENOMIC DNA]</scope>
    <source>
        <strain evidence="1 2">09-121-3</strain>
    </source>
</reference>
<proteinExistence type="predicted"/>
<protein>
    <submittedName>
        <fullName evidence="1">Transposase family protein</fullName>
    </submittedName>
</protein>
<name>A0AAP7DE94_9VIBR</name>
<dbReference type="EMBL" id="VTXP01000007">
    <property type="protein sequence ID" value="NOJ23981.1"/>
    <property type="molecule type" value="Genomic_DNA"/>
</dbReference>
<dbReference type="Proteomes" id="UP000576645">
    <property type="component" value="Unassembled WGS sequence"/>
</dbReference>
<sequence>MHQRYGIRARTGNVGACWNNAVVERSLGNLKHISRGKISQST</sequence>
<evidence type="ECO:0000313" key="1">
    <source>
        <dbReference type="EMBL" id="NOJ23981.1"/>
    </source>
</evidence>
<evidence type="ECO:0000313" key="2">
    <source>
        <dbReference type="Proteomes" id="UP000576645"/>
    </source>
</evidence>
<gene>
    <name evidence="1" type="ORF">F0238_14685</name>
</gene>
<dbReference type="AlphaFoldDB" id="A0AAP7DE94"/>
<organism evidence="1 2">
    <name type="scientific">Vibrio coralliilyticus</name>
    <dbReference type="NCBI Taxonomy" id="190893"/>
    <lineage>
        <taxon>Bacteria</taxon>
        <taxon>Pseudomonadati</taxon>
        <taxon>Pseudomonadota</taxon>
        <taxon>Gammaproteobacteria</taxon>
        <taxon>Vibrionales</taxon>
        <taxon>Vibrionaceae</taxon>
        <taxon>Vibrio</taxon>
    </lineage>
</organism>
<comment type="caution">
    <text evidence="1">The sequence shown here is derived from an EMBL/GenBank/DDBJ whole genome shotgun (WGS) entry which is preliminary data.</text>
</comment>
<accession>A0AAP7DE94</accession>